<reference evidence="1" key="1">
    <citation type="journal article" date="2023" name="Mol. Ecol. Resour.">
        <title>Chromosome-level genome assembly of a triploid poplar Populus alba 'Berolinensis'.</title>
        <authorList>
            <person name="Chen S."/>
            <person name="Yu Y."/>
            <person name="Wang X."/>
            <person name="Wang S."/>
            <person name="Zhang T."/>
            <person name="Zhou Y."/>
            <person name="He R."/>
            <person name="Meng N."/>
            <person name="Wang Y."/>
            <person name="Liu W."/>
            <person name="Liu Z."/>
            <person name="Liu J."/>
            <person name="Guo Q."/>
            <person name="Huang H."/>
            <person name="Sederoff R.R."/>
            <person name="Wang G."/>
            <person name="Qu G."/>
            <person name="Chen S."/>
        </authorList>
    </citation>
    <scope>NUCLEOTIDE SEQUENCE</scope>
    <source>
        <strain evidence="1">SC-2020</strain>
    </source>
</reference>
<sequence>MDEQGVVQCLSQKSYPYCQGMCPQSGTVRISIQLYLPPPNVRTKTDGLIIIFPKPKGELMISPTKSNELKWKKLEARYKIILMI</sequence>
<dbReference type="AlphaFoldDB" id="A0AAD6Q7P2"/>
<dbReference type="Proteomes" id="UP001164929">
    <property type="component" value="Chromosome 10"/>
</dbReference>
<proteinExistence type="predicted"/>
<name>A0AAD6Q7P2_9ROSI</name>
<gene>
    <name evidence="1" type="ORF">NC653_025382</name>
</gene>
<evidence type="ECO:0000313" key="2">
    <source>
        <dbReference type="Proteomes" id="UP001164929"/>
    </source>
</evidence>
<evidence type="ECO:0000313" key="1">
    <source>
        <dbReference type="EMBL" id="KAJ6982254.1"/>
    </source>
</evidence>
<organism evidence="1 2">
    <name type="scientific">Populus alba x Populus x berolinensis</name>
    <dbReference type="NCBI Taxonomy" id="444605"/>
    <lineage>
        <taxon>Eukaryota</taxon>
        <taxon>Viridiplantae</taxon>
        <taxon>Streptophyta</taxon>
        <taxon>Embryophyta</taxon>
        <taxon>Tracheophyta</taxon>
        <taxon>Spermatophyta</taxon>
        <taxon>Magnoliopsida</taxon>
        <taxon>eudicotyledons</taxon>
        <taxon>Gunneridae</taxon>
        <taxon>Pentapetalae</taxon>
        <taxon>rosids</taxon>
        <taxon>fabids</taxon>
        <taxon>Malpighiales</taxon>
        <taxon>Salicaceae</taxon>
        <taxon>Saliceae</taxon>
        <taxon>Populus</taxon>
    </lineage>
</organism>
<comment type="caution">
    <text evidence="1">The sequence shown here is derived from an EMBL/GenBank/DDBJ whole genome shotgun (WGS) entry which is preliminary data.</text>
</comment>
<protein>
    <submittedName>
        <fullName evidence="1">Uncharacterized protein</fullName>
    </submittedName>
</protein>
<dbReference type="EMBL" id="JAQIZT010000010">
    <property type="protein sequence ID" value="KAJ6982254.1"/>
    <property type="molecule type" value="Genomic_DNA"/>
</dbReference>
<accession>A0AAD6Q7P2</accession>
<keyword evidence="2" id="KW-1185">Reference proteome</keyword>